<dbReference type="Proteomes" id="UP000036261">
    <property type="component" value="Unassembled WGS sequence"/>
</dbReference>
<proteinExistence type="predicted"/>
<feature type="transmembrane region" description="Helical" evidence="1">
    <location>
        <begin position="38"/>
        <end position="57"/>
    </location>
</feature>
<evidence type="ECO:0000313" key="2">
    <source>
        <dbReference type="EMBL" id="KMQ64520.1"/>
    </source>
</evidence>
<name>A0A0J7L604_9FLAO</name>
<dbReference type="STRING" id="558151.ACM46_09660"/>
<sequence>MSNFKNSWLVPVAFINIYVIWGITFLAISFGLKGFPPFILSGFRFLAAGLMMIGWLLTKGEKAHSLISFP</sequence>
<gene>
    <name evidence="2" type="ORF">ACM46_09660</name>
</gene>
<evidence type="ECO:0000313" key="3">
    <source>
        <dbReference type="Proteomes" id="UP000036261"/>
    </source>
</evidence>
<dbReference type="EMBL" id="LFND01000003">
    <property type="protein sequence ID" value="KMQ64520.1"/>
    <property type="molecule type" value="Genomic_DNA"/>
</dbReference>
<dbReference type="PATRIC" id="fig|558151.6.peg.2027"/>
<dbReference type="AlphaFoldDB" id="A0A0J7L604"/>
<comment type="caution">
    <text evidence="2">The sequence shown here is derived from an EMBL/GenBank/DDBJ whole genome shotgun (WGS) entry which is preliminary data.</text>
</comment>
<evidence type="ECO:0008006" key="4">
    <source>
        <dbReference type="Google" id="ProtNLM"/>
    </source>
</evidence>
<organism evidence="2 3">
    <name type="scientific">Chryseobacterium angstadtii</name>
    <dbReference type="NCBI Taxonomy" id="558151"/>
    <lineage>
        <taxon>Bacteria</taxon>
        <taxon>Pseudomonadati</taxon>
        <taxon>Bacteroidota</taxon>
        <taxon>Flavobacteriia</taxon>
        <taxon>Flavobacteriales</taxon>
        <taxon>Weeksellaceae</taxon>
        <taxon>Chryseobacterium group</taxon>
        <taxon>Chryseobacterium</taxon>
    </lineage>
</organism>
<dbReference type="OrthoDB" id="9812547at2"/>
<accession>A0A0J7L604</accession>
<keyword evidence="1" id="KW-1133">Transmembrane helix</keyword>
<evidence type="ECO:0000256" key="1">
    <source>
        <dbReference type="SAM" id="Phobius"/>
    </source>
</evidence>
<dbReference type="RefSeq" id="WP_048506441.1">
    <property type="nucleotide sequence ID" value="NZ_LFND01000003.1"/>
</dbReference>
<keyword evidence="1" id="KW-0812">Transmembrane</keyword>
<protein>
    <recommendedName>
        <fullName evidence="4">EamA domain-containing protein</fullName>
    </recommendedName>
</protein>
<keyword evidence="1" id="KW-0472">Membrane</keyword>
<feature type="transmembrane region" description="Helical" evidence="1">
    <location>
        <begin position="12"/>
        <end position="32"/>
    </location>
</feature>
<keyword evidence="3" id="KW-1185">Reference proteome</keyword>
<reference evidence="2 3" key="1">
    <citation type="journal article" date="2013" name="Int. J. Syst. Evol. Microbiol.">
        <title>Chryseobacterium angstadtii sp. nov., isolated from a newt tank.</title>
        <authorList>
            <person name="Kirk K.E."/>
            <person name="Hoffman J.A."/>
            <person name="Smith K.A."/>
            <person name="Strahan B.L."/>
            <person name="Failor K.C."/>
            <person name="Krebs J.E."/>
            <person name="Gale A.N."/>
            <person name="Do T.D."/>
            <person name="Sontag T.C."/>
            <person name="Batties A.M."/>
            <person name="Mistiszyn K."/>
            <person name="Newman J.D."/>
        </authorList>
    </citation>
    <scope>NUCLEOTIDE SEQUENCE [LARGE SCALE GENOMIC DNA]</scope>
    <source>
        <strain evidence="2 3">KM</strain>
    </source>
</reference>